<dbReference type="InterPro" id="IPR007396">
    <property type="entry name" value="TR_PAI2-type"/>
</dbReference>
<organism evidence="1 2">
    <name type="scientific">Brumicola blandensis</name>
    <dbReference type="NCBI Taxonomy" id="3075611"/>
    <lineage>
        <taxon>Bacteria</taxon>
        <taxon>Pseudomonadati</taxon>
        <taxon>Pseudomonadota</taxon>
        <taxon>Gammaproteobacteria</taxon>
        <taxon>Alteromonadales</taxon>
        <taxon>Alteromonadaceae</taxon>
        <taxon>Brumicola</taxon>
    </lineage>
</organism>
<name>A0AAW8R2R2_9ALTE</name>
<keyword evidence="2" id="KW-1185">Reference proteome</keyword>
<dbReference type="InterPro" id="IPR012349">
    <property type="entry name" value="Split_barrel_FMN-bd"/>
</dbReference>
<sequence>MYIPKNLMLTDPLAIENLISEYGFGLLISQDLETTRLPLLYNAKEGDKGTVIGHMARANPQWRNLSGQRVSVVFSGPHSYISPTWYVSRPGVSTWNYASVQCFGTFQELNKEDTVNAIDALIQKYEPEIAHNKTLMPTDYIEKLLKAVIGFKVVVDEIQAKEKLGQQKKTEDQLGVYEALRHSVHSESRQLAEYMKKRGLGDGSK</sequence>
<dbReference type="EMBL" id="JAVRIE010000005">
    <property type="protein sequence ID" value="MDT0583472.1"/>
    <property type="molecule type" value="Genomic_DNA"/>
</dbReference>
<reference evidence="1 2" key="1">
    <citation type="submission" date="2023-09" db="EMBL/GenBank/DDBJ databases">
        <authorList>
            <person name="Rey-Velasco X."/>
        </authorList>
    </citation>
    <scope>NUCLEOTIDE SEQUENCE [LARGE SCALE GENOMIC DNA]</scope>
    <source>
        <strain evidence="1 2">W409</strain>
    </source>
</reference>
<dbReference type="Gene3D" id="2.30.110.10">
    <property type="entry name" value="Electron Transport, Fmn-binding Protein, Chain A"/>
    <property type="match status" value="1"/>
</dbReference>
<proteinExistence type="predicted"/>
<dbReference type="PIRSF" id="PIRSF010372">
    <property type="entry name" value="PaiB"/>
    <property type="match status" value="1"/>
</dbReference>
<dbReference type="Proteomes" id="UP001249020">
    <property type="component" value="Unassembled WGS sequence"/>
</dbReference>
<dbReference type="RefSeq" id="WP_311362241.1">
    <property type="nucleotide sequence ID" value="NZ_JAVRIE010000005.1"/>
</dbReference>
<accession>A0AAW8R2R2</accession>
<protein>
    <submittedName>
        <fullName evidence="1">FMN-binding negative transcriptional regulator</fullName>
    </submittedName>
</protein>
<evidence type="ECO:0000313" key="1">
    <source>
        <dbReference type="EMBL" id="MDT0583472.1"/>
    </source>
</evidence>
<dbReference type="SUPFAM" id="SSF50475">
    <property type="entry name" value="FMN-binding split barrel"/>
    <property type="match status" value="1"/>
</dbReference>
<evidence type="ECO:0000313" key="2">
    <source>
        <dbReference type="Proteomes" id="UP001249020"/>
    </source>
</evidence>
<dbReference type="Pfam" id="PF04299">
    <property type="entry name" value="FMN_bind_2"/>
    <property type="match status" value="1"/>
</dbReference>
<gene>
    <name evidence="1" type="ORF">RM544_13065</name>
</gene>
<dbReference type="PANTHER" id="PTHR35802">
    <property type="entry name" value="PROTEASE SYNTHASE AND SPORULATION PROTEIN PAI 2"/>
    <property type="match status" value="1"/>
</dbReference>
<dbReference type="AlphaFoldDB" id="A0AAW8R2R2"/>
<dbReference type="PANTHER" id="PTHR35802:SF1">
    <property type="entry name" value="PROTEASE SYNTHASE AND SPORULATION PROTEIN PAI 2"/>
    <property type="match status" value="1"/>
</dbReference>
<comment type="caution">
    <text evidence="1">The sequence shown here is derived from an EMBL/GenBank/DDBJ whole genome shotgun (WGS) entry which is preliminary data.</text>
</comment>